<protein>
    <recommendedName>
        <fullName evidence="7">Cation/H+ exchanger transmembrane domain-containing protein</fullName>
    </recommendedName>
</protein>
<dbReference type="OrthoDB" id="119067at2759"/>
<feature type="transmembrane region" description="Helical" evidence="6">
    <location>
        <begin position="152"/>
        <end position="174"/>
    </location>
</feature>
<sequence length="891" mass="92197">MTAGESNAAHAGEDALDAAPPGAVIVSWLGFFVIVMAARAMGPLFPRVGLPLITGYLVVGAVAGPYVLKLLHAEDVERLPLVTAFALAFIAFSAGAELYMPELRKTLKRIVFATTAICCISFAVTVVGSLGLMEPGTGVLLYLEELSPQCRVSVSTVMGSIMMARSPASAIAVIKELRAHGPFVSSTLGITVLGDLFVLVAFSITLSLAEISCADRPFEGATIGLTVGVGIGASIIVGAILGYVLMLLMRVRWPIAHFLILPLGLAIFVACDELKAFSEHSLAHTIAFEPLLMTIAAGFVCGNYSEHLNHFHAVLASSGPPVFLIFFTYVGTTLNLPAIVESLPFALIIVVLRAASIALGAIIGLYAAGSTPALSRFNTHMWLTLLTQAGVSLGLAAEISHSFDGWGSRFQATIVAIVFVNQIAGPILFKCAVFRMGEAGKGNAASDVEHGSSHRTAFVVGDSPLALAVAGRLLAQNWHVKLLAASEARAAAASARLAEYAAGAHLKAREDVAKVDLSDLLTRRNDFHEAQVTAESSPPFVDEPIVTVSPNAVEQGALAAEGATAIVAGSRSSSTMLHPSMLGLAPIALGPRSDTNGSSGLPQPTSATAAHGHTRSNGAPQQGGSGALPAHTAKQSSVRPSAAAQSIGHALHITPDNFTALVLGGGRHAQAPPNGRSAGVQPSLEHSGAAPDGLHGRHAAGNGYVRAEPDADAVLFEPFVSAIARDTTSAAVVYALHDDELAHAMARAVAVAMLGAPKLSHLRAVRQTVLLASPAWGEAMAALGVVPIHADLAASHLAVTLLAAPRDKPIAVLPPASTNAEAASAMARLLQGPHLWRLSDTSDAPAAVDKDDMGVDDSKSVANMSNGWSSRLNARLAETYARVRPTPAPRL</sequence>
<feature type="transmembrane region" description="Helical" evidence="6">
    <location>
        <begin position="186"/>
        <end position="209"/>
    </location>
</feature>
<feature type="domain" description="Cation/H+ exchanger transmembrane" evidence="7">
    <location>
        <begin position="40"/>
        <end position="426"/>
    </location>
</feature>
<comment type="caution">
    <text evidence="8">The sequence shown here is derived from an EMBL/GenBank/DDBJ whole genome shotgun (WGS) entry which is preliminary data.</text>
</comment>
<dbReference type="Proteomes" id="UP000751190">
    <property type="component" value="Unassembled WGS sequence"/>
</dbReference>
<dbReference type="AlphaFoldDB" id="A0A8J5XK85"/>
<name>A0A8J5XK85_DIALT</name>
<feature type="transmembrane region" description="Helical" evidence="6">
    <location>
        <begin position="313"/>
        <end position="331"/>
    </location>
</feature>
<dbReference type="InterPro" id="IPR006153">
    <property type="entry name" value="Cation/H_exchanger_TM"/>
</dbReference>
<dbReference type="Pfam" id="PF00999">
    <property type="entry name" value="Na_H_Exchanger"/>
    <property type="match status" value="1"/>
</dbReference>
<proteinExistence type="predicted"/>
<feature type="transmembrane region" description="Helical" evidence="6">
    <location>
        <begin position="221"/>
        <end position="246"/>
    </location>
</feature>
<feature type="region of interest" description="Disordered" evidence="5">
    <location>
        <begin position="588"/>
        <end position="646"/>
    </location>
</feature>
<feature type="transmembrane region" description="Helical" evidence="6">
    <location>
        <begin position="111"/>
        <end position="132"/>
    </location>
</feature>
<dbReference type="EMBL" id="JAGTXO010000009">
    <property type="protein sequence ID" value="KAG8465957.1"/>
    <property type="molecule type" value="Genomic_DNA"/>
</dbReference>
<accession>A0A8J5XK85</accession>
<feature type="transmembrane region" description="Helical" evidence="6">
    <location>
        <begin position="343"/>
        <end position="368"/>
    </location>
</feature>
<evidence type="ECO:0000313" key="9">
    <source>
        <dbReference type="Proteomes" id="UP000751190"/>
    </source>
</evidence>
<feature type="transmembrane region" description="Helical" evidence="6">
    <location>
        <begin position="22"/>
        <end position="41"/>
    </location>
</feature>
<dbReference type="InterPro" id="IPR038770">
    <property type="entry name" value="Na+/solute_symporter_sf"/>
</dbReference>
<gene>
    <name evidence="8" type="ORF">KFE25_005527</name>
</gene>
<dbReference type="Gene3D" id="1.20.1530.20">
    <property type="match status" value="1"/>
</dbReference>
<comment type="subcellular location">
    <subcellularLocation>
        <location evidence="1">Membrane</location>
        <topology evidence="1">Multi-pass membrane protein</topology>
    </subcellularLocation>
</comment>
<keyword evidence="9" id="KW-1185">Reference proteome</keyword>
<keyword evidence="3 6" id="KW-1133">Transmembrane helix</keyword>
<evidence type="ECO:0000259" key="7">
    <source>
        <dbReference type="Pfam" id="PF00999"/>
    </source>
</evidence>
<evidence type="ECO:0000313" key="8">
    <source>
        <dbReference type="EMBL" id="KAG8465957.1"/>
    </source>
</evidence>
<feature type="compositionally biased region" description="Polar residues" evidence="5">
    <location>
        <begin position="593"/>
        <end position="608"/>
    </location>
</feature>
<evidence type="ECO:0000256" key="5">
    <source>
        <dbReference type="SAM" id="MobiDB-lite"/>
    </source>
</evidence>
<feature type="transmembrane region" description="Helical" evidence="6">
    <location>
        <begin position="48"/>
        <end position="67"/>
    </location>
</feature>
<feature type="transmembrane region" description="Helical" evidence="6">
    <location>
        <begin position="282"/>
        <end position="301"/>
    </location>
</feature>
<dbReference type="GO" id="GO:1902600">
    <property type="term" value="P:proton transmembrane transport"/>
    <property type="evidence" value="ECO:0007669"/>
    <property type="project" value="InterPro"/>
</dbReference>
<dbReference type="PANTHER" id="PTHR43021">
    <property type="entry name" value="NA(+)/H(+) ANTIPORTER-RELATED"/>
    <property type="match status" value="1"/>
</dbReference>
<feature type="transmembrane region" description="Helical" evidence="6">
    <location>
        <begin position="409"/>
        <end position="429"/>
    </location>
</feature>
<dbReference type="PANTHER" id="PTHR43021:SF2">
    <property type="entry name" value="CATION_H+ EXCHANGER DOMAIN-CONTAINING PROTEIN"/>
    <property type="match status" value="1"/>
</dbReference>
<dbReference type="GO" id="GO:0015297">
    <property type="term" value="F:antiporter activity"/>
    <property type="evidence" value="ECO:0007669"/>
    <property type="project" value="InterPro"/>
</dbReference>
<organism evidence="8 9">
    <name type="scientific">Diacronema lutheri</name>
    <name type="common">Unicellular marine alga</name>
    <name type="synonym">Monochrysis lutheri</name>
    <dbReference type="NCBI Taxonomy" id="2081491"/>
    <lineage>
        <taxon>Eukaryota</taxon>
        <taxon>Haptista</taxon>
        <taxon>Haptophyta</taxon>
        <taxon>Pavlovophyceae</taxon>
        <taxon>Pavlovales</taxon>
        <taxon>Pavlovaceae</taxon>
        <taxon>Diacronema</taxon>
    </lineage>
</organism>
<feature type="transmembrane region" description="Helical" evidence="6">
    <location>
        <begin position="253"/>
        <end position="270"/>
    </location>
</feature>
<evidence type="ECO:0000256" key="1">
    <source>
        <dbReference type="ARBA" id="ARBA00004141"/>
    </source>
</evidence>
<feature type="transmembrane region" description="Helical" evidence="6">
    <location>
        <begin position="380"/>
        <end position="397"/>
    </location>
</feature>
<evidence type="ECO:0000256" key="3">
    <source>
        <dbReference type="ARBA" id="ARBA00022989"/>
    </source>
</evidence>
<evidence type="ECO:0000256" key="2">
    <source>
        <dbReference type="ARBA" id="ARBA00022692"/>
    </source>
</evidence>
<evidence type="ECO:0000256" key="4">
    <source>
        <dbReference type="ARBA" id="ARBA00023136"/>
    </source>
</evidence>
<feature type="transmembrane region" description="Helical" evidence="6">
    <location>
        <begin position="79"/>
        <end position="99"/>
    </location>
</feature>
<reference evidence="8" key="1">
    <citation type="submission" date="2021-05" db="EMBL/GenBank/DDBJ databases">
        <title>The genome of the haptophyte Pavlova lutheri (Diacronema luteri, Pavlovales) - a model for lipid biosynthesis in eukaryotic algae.</title>
        <authorList>
            <person name="Hulatt C.J."/>
            <person name="Posewitz M.C."/>
        </authorList>
    </citation>
    <scope>NUCLEOTIDE SEQUENCE</scope>
    <source>
        <strain evidence="8">NIVA-4/92</strain>
    </source>
</reference>
<keyword evidence="4 6" id="KW-0472">Membrane</keyword>
<feature type="region of interest" description="Disordered" evidence="5">
    <location>
        <begin position="664"/>
        <end position="702"/>
    </location>
</feature>
<dbReference type="GO" id="GO:0016020">
    <property type="term" value="C:membrane"/>
    <property type="evidence" value="ECO:0007669"/>
    <property type="project" value="UniProtKB-SubCell"/>
</dbReference>
<keyword evidence="2 6" id="KW-0812">Transmembrane</keyword>
<evidence type="ECO:0000256" key="6">
    <source>
        <dbReference type="SAM" id="Phobius"/>
    </source>
</evidence>